<dbReference type="SUPFAM" id="SSF160387">
    <property type="entry name" value="NosL/MerB-like"/>
    <property type="match status" value="1"/>
</dbReference>
<dbReference type="SUPFAM" id="SSF51126">
    <property type="entry name" value="Pectin lyase-like"/>
    <property type="match status" value="1"/>
</dbReference>
<accession>A0A1U7EXV4</accession>
<evidence type="ECO:0000256" key="1">
    <source>
        <dbReference type="ARBA" id="ARBA00022737"/>
    </source>
</evidence>
<evidence type="ECO:0000313" key="4">
    <source>
        <dbReference type="EMBL" id="CAI50052.1"/>
    </source>
</evidence>
<dbReference type="Gene3D" id="2.160.20.10">
    <property type="entry name" value="Single-stranded right-handed beta-helix, Pectin lyase-like"/>
    <property type="match status" value="1"/>
</dbReference>
<dbReference type="InterPro" id="IPR011050">
    <property type="entry name" value="Pectin_lyase_fold/virulence"/>
</dbReference>
<dbReference type="KEGG" id="nph:NP_3922A"/>
<dbReference type="STRING" id="348780.NP_3922A"/>
<feature type="region of interest" description="Disordered" evidence="2">
    <location>
        <begin position="302"/>
        <end position="331"/>
    </location>
</feature>
<dbReference type="InterPro" id="IPR051550">
    <property type="entry name" value="SCF-Subunits/Alg-Epimerases"/>
</dbReference>
<dbReference type="InterPro" id="IPR006626">
    <property type="entry name" value="PbH1"/>
</dbReference>
<dbReference type="EMBL" id="CR936257">
    <property type="protein sequence ID" value="CAI50052.1"/>
    <property type="molecule type" value="Genomic_DNA"/>
</dbReference>
<proteinExistence type="predicted"/>
<dbReference type="InterPro" id="IPR008719">
    <property type="entry name" value="N2O_reductase_NosL"/>
</dbReference>
<protein>
    <submittedName>
        <fullName evidence="4">ABC-type transport system periplasmic substrate-binding protein (Probable substrate copper)</fullName>
    </submittedName>
</protein>
<dbReference type="Pfam" id="PF05573">
    <property type="entry name" value="NosL"/>
    <property type="match status" value="1"/>
</dbReference>
<evidence type="ECO:0000313" key="5">
    <source>
        <dbReference type="Proteomes" id="UP000002698"/>
    </source>
</evidence>
<dbReference type="InterPro" id="IPR012334">
    <property type="entry name" value="Pectin_lyas_fold"/>
</dbReference>
<feature type="domain" description="Periplasmic copper-binding protein NosD beta helix" evidence="3">
    <location>
        <begin position="408"/>
        <end position="570"/>
    </location>
</feature>
<dbReference type="Gene3D" id="3.30.70.2050">
    <property type="match status" value="1"/>
</dbReference>
<gene>
    <name evidence="4" type="primary">nosD2</name>
    <name evidence="4" type="synonym">abc12s</name>
    <name evidence="4" type="ordered locus">NP_3922A</name>
</gene>
<dbReference type="Pfam" id="PF05048">
    <property type="entry name" value="NosD"/>
    <property type="match status" value="1"/>
</dbReference>
<dbReference type="SMART" id="SM00710">
    <property type="entry name" value="PbH1"/>
    <property type="match status" value="8"/>
</dbReference>
<evidence type="ECO:0000259" key="3">
    <source>
        <dbReference type="Pfam" id="PF05048"/>
    </source>
</evidence>
<sequence length="666" mass="70197">MRQTYAVGVALAVAVVAVALGGLFVADFGSATPEPADFDETVTVGLALEDEFRLEDKEDINVALPRVQVFYSQYPYAVGYYGVGTFVETQRQPAHEQRFGYPTVTYVTDYAGHDIELTERGEPVIEDRLVTGWVPADSAVYVVGSEAETPGGEAVLPFSDRDDAAAYADEHGGEVVDWETILDRSFDIDDAATVRDRVDDQARAADATVTNRTALLDRPVETVVGEDEPTLQAAIDAAPPETTVHVPPGTYDGPVEVDAPITVRGEAASVHGDGNGTVVTVSASDAAVSGLNISGVGTGTPGPTVTGAHAHGVSEGGGHDHGADDEDSTWDAGIEDDYAVGDAGIAVNVSEDALIADTEIRTPAAGIILRNAPGTVVRNVSVVGNESFQQGHMGLVAMRSPGVFENSTFARGLDGVYTHRADGAVIRDNEMTGNRMGVHTMFSSGVLLADNTITDQQSAGIYVMTGPQRNGIVGNEISDTPMGINIGGTDTYVADNVLVENDLGFRLEATASIIERNVVADNRDGAEAWSLLPTNRVTHNDFVGNERHITVSSGPLRVWTHDGRGNYWEGAVGPTDGTVIERPYTPTGEVDSLLHQSDGAPALAQAPATDALAGFEGSMPGMRANEIVDTAPLCSPANEAWFEQNDRTNLQPVCRADSETGTHPNP</sequence>
<dbReference type="PANTHER" id="PTHR22990">
    <property type="entry name" value="F-BOX ONLY PROTEIN"/>
    <property type="match status" value="1"/>
</dbReference>
<organism evidence="4 5">
    <name type="scientific">Natronomonas pharaonis (strain ATCC 35678 / DSM 2160 / CIP 103997 / JCM 8858 / NBRC 14720 / NCIMB 2260 / Gabara)</name>
    <name type="common">Halobacterium pharaonis</name>
    <dbReference type="NCBI Taxonomy" id="348780"/>
    <lineage>
        <taxon>Archaea</taxon>
        <taxon>Methanobacteriati</taxon>
        <taxon>Methanobacteriota</taxon>
        <taxon>Stenosarchaea group</taxon>
        <taxon>Halobacteria</taxon>
        <taxon>Halobacteriales</taxon>
        <taxon>Natronomonadaceae</taxon>
        <taxon>Natronomonas</taxon>
    </lineage>
</organism>
<dbReference type="AlphaFoldDB" id="A0A1U7EXV4"/>
<reference evidence="4 5" key="1">
    <citation type="journal article" date="2005" name="Genome Res.">
        <title>Living with two extremes: conclusions from the genome sequence of Natronomonas pharaonis.</title>
        <authorList>
            <person name="Falb M."/>
            <person name="Pfeiffer F."/>
            <person name="Palm P."/>
            <person name="Rodewald K."/>
            <person name="Hickmann V."/>
            <person name="Tittor J."/>
            <person name="Oesterhelt D."/>
        </authorList>
    </citation>
    <scope>NUCLEOTIDE SEQUENCE [LARGE SCALE GENOMIC DNA]</scope>
    <source>
        <strain evidence="5">ATCC 35678 / DSM 2160 / CIP 103997 / JCM 8858 / NBRC 14720 / NCIMB 2260 / Gabara</strain>
    </source>
</reference>
<dbReference type="PANTHER" id="PTHR22990:SF15">
    <property type="entry name" value="F-BOX ONLY PROTEIN 10"/>
    <property type="match status" value="1"/>
</dbReference>
<dbReference type="eggNOG" id="arCOG02519">
    <property type="taxonomic scope" value="Archaea"/>
</dbReference>
<dbReference type="HOGENOM" id="CLU_426783_0_0_2"/>
<dbReference type="Proteomes" id="UP000002698">
    <property type="component" value="Chromosome"/>
</dbReference>
<keyword evidence="5" id="KW-1185">Reference proteome</keyword>
<name>A0A1U7EXV4_NATPD</name>
<dbReference type="InterPro" id="IPR007742">
    <property type="entry name" value="NosD_dom"/>
</dbReference>
<evidence type="ECO:0000256" key="2">
    <source>
        <dbReference type="SAM" id="MobiDB-lite"/>
    </source>
</evidence>
<dbReference type="EnsemblBacteria" id="CAI50052">
    <property type="protein sequence ID" value="CAI50052"/>
    <property type="gene ID" value="NP_3922A"/>
</dbReference>
<keyword evidence="1" id="KW-0677">Repeat</keyword>